<evidence type="ECO:0000256" key="1">
    <source>
        <dbReference type="SAM" id="Phobius"/>
    </source>
</evidence>
<reference evidence="3 4" key="1">
    <citation type="submission" date="2015-01" db="EMBL/GenBank/DDBJ databases">
        <authorList>
            <person name="Aslett A.Martin."/>
            <person name="De Silva Nishadi"/>
        </authorList>
    </citation>
    <scope>NUCLEOTIDE SEQUENCE [LARGE SCALE GENOMIC DNA]</scope>
    <source>
        <strain evidence="3 4">R28058</strain>
    </source>
</reference>
<dbReference type="SMART" id="SM00267">
    <property type="entry name" value="GGDEF"/>
    <property type="match status" value="1"/>
</dbReference>
<dbReference type="NCBIfam" id="TIGR00254">
    <property type="entry name" value="GGDEF"/>
    <property type="match status" value="1"/>
</dbReference>
<name>A0A0C7QXI3_PARSO</name>
<accession>A0A0C7QXI3</accession>
<protein>
    <submittedName>
        <fullName evidence="3">Diguanylate cyclase</fullName>
    </submittedName>
</protein>
<dbReference type="SUPFAM" id="SSF55073">
    <property type="entry name" value="Nucleotide cyclase"/>
    <property type="match status" value="1"/>
</dbReference>
<dbReference type="GO" id="GO:1902201">
    <property type="term" value="P:negative regulation of bacterial-type flagellum-dependent cell motility"/>
    <property type="evidence" value="ECO:0007669"/>
    <property type="project" value="TreeGrafter"/>
</dbReference>
<dbReference type="InterPro" id="IPR043128">
    <property type="entry name" value="Rev_trsase/Diguanyl_cyclase"/>
</dbReference>
<evidence type="ECO:0000313" key="3">
    <source>
        <dbReference type="EMBL" id="CEQ05292.1"/>
    </source>
</evidence>
<feature type="transmembrane region" description="Helical" evidence="1">
    <location>
        <begin position="344"/>
        <end position="362"/>
    </location>
</feature>
<dbReference type="Gene3D" id="3.30.70.270">
    <property type="match status" value="1"/>
</dbReference>
<dbReference type="InterPro" id="IPR050469">
    <property type="entry name" value="Diguanylate_Cyclase"/>
</dbReference>
<dbReference type="PANTHER" id="PTHR45138:SF9">
    <property type="entry name" value="DIGUANYLATE CYCLASE DGCM-RELATED"/>
    <property type="match status" value="1"/>
</dbReference>
<keyword evidence="1" id="KW-0812">Transmembrane</keyword>
<dbReference type="InterPro" id="IPR000160">
    <property type="entry name" value="GGDEF_dom"/>
</dbReference>
<dbReference type="AlphaFoldDB" id="A0A0C7QXI3"/>
<dbReference type="PROSITE" id="PS50887">
    <property type="entry name" value="GGDEF"/>
    <property type="match status" value="1"/>
</dbReference>
<evidence type="ECO:0000259" key="2">
    <source>
        <dbReference type="PROSITE" id="PS50887"/>
    </source>
</evidence>
<dbReference type="Pfam" id="PF00990">
    <property type="entry name" value="GGDEF"/>
    <property type="match status" value="1"/>
</dbReference>
<dbReference type="InterPro" id="IPR029787">
    <property type="entry name" value="Nucleotide_cyclase"/>
</dbReference>
<dbReference type="OrthoDB" id="9805474at2"/>
<feature type="transmembrane region" description="Helical" evidence="1">
    <location>
        <begin position="9"/>
        <end position="26"/>
    </location>
</feature>
<gene>
    <name evidence="3" type="primary">cph2_3</name>
    <name evidence="3" type="ORF">R28058_30091</name>
</gene>
<dbReference type="InterPro" id="IPR011990">
    <property type="entry name" value="TPR-like_helical_dom_sf"/>
</dbReference>
<dbReference type="SUPFAM" id="SSF48452">
    <property type="entry name" value="TPR-like"/>
    <property type="match status" value="1"/>
</dbReference>
<dbReference type="FunFam" id="3.30.70.270:FF:000001">
    <property type="entry name" value="Diguanylate cyclase domain protein"/>
    <property type="match status" value="1"/>
</dbReference>
<keyword evidence="1" id="KW-1133">Transmembrane helix</keyword>
<dbReference type="EMBL" id="CEKZ01000024">
    <property type="protein sequence ID" value="CEQ05292.1"/>
    <property type="molecule type" value="Genomic_DNA"/>
</dbReference>
<proteinExistence type="predicted"/>
<organism evidence="3 4">
    <name type="scientific">Paraclostridium sordellii</name>
    <name type="common">Clostridium sordellii</name>
    <dbReference type="NCBI Taxonomy" id="1505"/>
    <lineage>
        <taxon>Bacteria</taxon>
        <taxon>Bacillati</taxon>
        <taxon>Bacillota</taxon>
        <taxon>Clostridia</taxon>
        <taxon>Peptostreptococcales</taxon>
        <taxon>Peptostreptococcaceae</taxon>
        <taxon>Paraclostridium</taxon>
    </lineage>
</organism>
<dbReference type="GO" id="GO:0005886">
    <property type="term" value="C:plasma membrane"/>
    <property type="evidence" value="ECO:0007669"/>
    <property type="project" value="TreeGrafter"/>
</dbReference>
<feature type="domain" description="GGDEF" evidence="2">
    <location>
        <begin position="398"/>
        <end position="532"/>
    </location>
</feature>
<dbReference type="Proteomes" id="UP000049127">
    <property type="component" value="Unassembled WGS sequence"/>
</dbReference>
<keyword evidence="1" id="KW-0472">Membrane</keyword>
<dbReference type="PANTHER" id="PTHR45138">
    <property type="entry name" value="REGULATORY COMPONENTS OF SENSORY TRANSDUCTION SYSTEM"/>
    <property type="match status" value="1"/>
</dbReference>
<dbReference type="Gene3D" id="1.25.40.10">
    <property type="entry name" value="Tetratricopeptide repeat domain"/>
    <property type="match status" value="1"/>
</dbReference>
<dbReference type="GO" id="GO:0052621">
    <property type="term" value="F:diguanylate cyclase activity"/>
    <property type="evidence" value="ECO:0007669"/>
    <property type="project" value="TreeGrafter"/>
</dbReference>
<evidence type="ECO:0000313" key="4">
    <source>
        <dbReference type="Proteomes" id="UP000049127"/>
    </source>
</evidence>
<dbReference type="GO" id="GO:0043709">
    <property type="term" value="P:cell adhesion involved in single-species biofilm formation"/>
    <property type="evidence" value="ECO:0007669"/>
    <property type="project" value="TreeGrafter"/>
</dbReference>
<dbReference type="CDD" id="cd01949">
    <property type="entry name" value="GGDEF"/>
    <property type="match status" value="1"/>
</dbReference>
<sequence length="533" mass="62516">MKLAKSNKYICIFIVFIGAYFLFLNINSINEIRESKKGILNESKLQIQEGKYDLAEKNLEKIANDKHVFKALSKSDKFNVYNYLGIINTFQGETVNAILMYEKADKYVSRGNKYKIDINSAIAYRHMGEYLKSAEILVGIIRTKDGNEAEDARIKTYALLNLAEIYLHIGDMSEFQSILNKTEGYLDKLPQYHKDDLLIMYYSDLIVSEIYNNKLEKVKYYFDKIESLEAKNSEIYYTENKMLKIRAYAIYYKKIGETDKSLEAFKKLELYGAKEGDNYISKFAISERINIYKKQSNQEGYEKLIAEYYNEDKEISTINNRQYKFHLSNRILEQNKVTIMKRTVILFILINVALVIVVILIYKNMKKSRIESMKDALCGVYNRRYFELYKKNIRKKDFPISFLMIDVDYFKLYNDNYGHQSGDEVLKLISNVLKYSCRGNDMVFRYGGEEFCVVLKNTFKDEAIGFAKRIKYNISKEEVKHDYSEVENYITLSIGISTIYSKENLKEAINLADRALYTSKANGRNRYTHIEDL</sequence>